<dbReference type="GeneID" id="6499326"/>
<evidence type="ECO:0000256" key="1">
    <source>
        <dbReference type="SAM" id="MobiDB-lite"/>
    </source>
</evidence>
<feature type="region of interest" description="Disordered" evidence="1">
    <location>
        <begin position="245"/>
        <end position="298"/>
    </location>
</feature>
<feature type="region of interest" description="Disordered" evidence="1">
    <location>
        <begin position="51"/>
        <end position="96"/>
    </location>
</feature>
<dbReference type="PhylomeDB" id="B3M2H1"/>
<keyword evidence="2" id="KW-1133">Transmembrane helix</keyword>
<evidence type="ECO:0000259" key="3">
    <source>
        <dbReference type="PROSITE" id="PS50954"/>
    </source>
</evidence>
<keyword evidence="2" id="KW-0472">Membrane</keyword>
<sequence>MSDLAYLDTLNNKQLLAKCLELGLPGVPVTDSTRNVIIRRLRAAITGTPLNKSKTKKATPRRETVHGSHVAQPTSEPVRRTAGKSPSRAGGEKISAASRRTIAYGLDNTSISGRSVQTTTTVSDVGSQSEDDDYFMVDSPSVRYSHSTQTPSEQNRLRRSVSLTKSGVLTTSYTREVNQPNQVLEAEEDLPRSYTYERPTIQTSPLHTLPTYEPRIEPSTYRRSDLGFSRPVLTQSQLNSTSYLEESGYNQAPSPIHPRNTFSGSAKPFGGPGPDTAEPISRQRRPITEFSSARGRILQPTTTVNTLYPQLNQFYDQPDNAHSESESEVEEAPIRSTRLSPPQARPQVRRPLVRREEHGSPMSQFKELVNSVNRQYNLKFYFFLILGVMLATCFYVIMTPGDS</sequence>
<dbReference type="InterPro" id="IPR003887">
    <property type="entry name" value="LEM_dom"/>
</dbReference>
<proteinExistence type="predicted"/>
<feature type="domain" description="LEM" evidence="3">
    <location>
        <begin position="4"/>
        <end position="48"/>
    </location>
</feature>
<keyword evidence="2" id="KW-0812">Transmembrane</keyword>
<organism evidence="4 5">
    <name type="scientific">Drosophila ananassae</name>
    <name type="common">Fruit fly</name>
    <dbReference type="NCBI Taxonomy" id="7217"/>
    <lineage>
        <taxon>Eukaryota</taxon>
        <taxon>Metazoa</taxon>
        <taxon>Ecdysozoa</taxon>
        <taxon>Arthropoda</taxon>
        <taxon>Hexapoda</taxon>
        <taxon>Insecta</taxon>
        <taxon>Pterygota</taxon>
        <taxon>Neoptera</taxon>
        <taxon>Endopterygota</taxon>
        <taxon>Diptera</taxon>
        <taxon>Brachycera</taxon>
        <taxon>Muscomorpha</taxon>
        <taxon>Ephydroidea</taxon>
        <taxon>Drosophilidae</taxon>
        <taxon>Drosophila</taxon>
        <taxon>Sophophora</taxon>
    </lineage>
</organism>
<dbReference type="eggNOG" id="ENOG502T2WE">
    <property type="taxonomic scope" value="Eukaryota"/>
</dbReference>
<dbReference type="SUPFAM" id="SSF63451">
    <property type="entry name" value="LEM domain"/>
    <property type="match status" value="1"/>
</dbReference>
<feature type="transmembrane region" description="Helical" evidence="2">
    <location>
        <begin position="380"/>
        <end position="398"/>
    </location>
</feature>
<keyword evidence="5" id="KW-1185">Reference proteome</keyword>
<dbReference type="CDD" id="cd12934">
    <property type="entry name" value="LEM"/>
    <property type="match status" value="1"/>
</dbReference>
<dbReference type="SMR" id="B3M2H1"/>
<name>B3M2H1_DROAN</name>
<dbReference type="OMA" id="LNQFYDQ"/>
<feature type="region of interest" description="Disordered" evidence="1">
    <location>
        <begin position="314"/>
        <end position="361"/>
    </location>
</feature>
<dbReference type="EMBL" id="CH902617">
    <property type="protein sequence ID" value="EDV43424.1"/>
    <property type="molecule type" value="Genomic_DNA"/>
</dbReference>
<dbReference type="STRING" id="7217.B3M2H1"/>
<evidence type="ECO:0000313" key="4">
    <source>
        <dbReference type="EMBL" id="EDV43424.1"/>
    </source>
</evidence>
<dbReference type="PROSITE" id="PS50954">
    <property type="entry name" value="LEM"/>
    <property type="match status" value="1"/>
</dbReference>
<dbReference type="KEGG" id="dan:6499326"/>
<dbReference type="InterPro" id="IPR011015">
    <property type="entry name" value="LEM/LEM-like_dom_sf"/>
</dbReference>
<dbReference type="GO" id="GO:0005654">
    <property type="term" value="C:nucleoplasm"/>
    <property type="evidence" value="ECO:0007669"/>
    <property type="project" value="EnsemblMetazoa"/>
</dbReference>
<evidence type="ECO:0000313" key="5">
    <source>
        <dbReference type="Proteomes" id="UP000007801"/>
    </source>
</evidence>
<protein>
    <recommendedName>
        <fullName evidence="3">LEM domain-containing protein</fullName>
    </recommendedName>
</protein>
<dbReference type="SMART" id="SM00540">
    <property type="entry name" value="LEM"/>
    <property type="match status" value="1"/>
</dbReference>
<reference evidence="4 5" key="1">
    <citation type="journal article" date="2007" name="Nature">
        <title>Evolution of genes and genomes on the Drosophila phylogeny.</title>
        <authorList>
            <consortium name="Drosophila 12 Genomes Consortium"/>
            <person name="Clark A.G."/>
            <person name="Eisen M.B."/>
            <person name="Smith D.R."/>
            <person name="Bergman C.M."/>
            <person name="Oliver B."/>
            <person name="Markow T.A."/>
            <person name="Kaufman T.C."/>
            <person name="Kellis M."/>
            <person name="Gelbart W."/>
            <person name="Iyer V.N."/>
            <person name="Pollard D.A."/>
            <person name="Sackton T.B."/>
            <person name="Larracuente A.M."/>
            <person name="Singh N.D."/>
            <person name="Abad J.P."/>
            <person name="Abt D.N."/>
            <person name="Adryan B."/>
            <person name="Aguade M."/>
            <person name="Akashi H."/>
            <person name="Anderson W.W."/>
            <person name="Aquadro C.F."/>
            <person name="Ardell D.H."/>
            <person name="Arguello R."/>
            <person name="Artieri C.G."/>
            <person name="Barbash D.A."/>
            <person name="Barker D."/>
            <person name="Barsanti P."/>
            <person name="Batterham P."/>
            <person name="Batzoglou S."/>
            <person name="Begun D."/>
            <person name="Bhutkar A."/>
            <person name="Blanco E."/>
            <person name="Bosak S.A."/>
            <person name="Bradley R.K."/>
            <person name="Brand A.D."/>
            <person name="Brent M.R."/>
            <person name="Brooks A.N."/>
            <person name="Brown R.H."/>
            <person name="Butlin R.K."/>
            <person name="Caggese C."/>
            <person name="Calvi B.R."/>
            <person name="Bernardo de Carvalho A."/>
            <person name="Caspi A."/>
            <person name="Castrezana S."/>
            <person name="Celniker S.E."/>
            <person name="Chang J.L."/>
            <person name="Chapple C."/>
            <person name="Chatterji S."/>
            <person name="Chinwalla A."/>
            <person name="Civetta A."/>
            <person name="Clifton S.W."/>
            <person name="Comeron J.M."/>
            <person name="Costello J.C."/>
            <person name="Coyne J.A."/>
            <person name="Daub J."/>
            <person name="David R.G."/>
            <person name="Delcher A.L."/>
            <person name="Delehaunty K."/>
            <person name="Do C.B."/>
            <person name="Ebling H."/>
            <person name="Edwards K."/>
            <person name="Eickbush T."/>
            <person name="Evans J.D."/>
            <person name="Filipski A."/>
            <person name="Findeiss S."/>
            <person name="Freyhult E."/>
            <person name="Fulton L."/>
            <person name="Fulton R."/>
            <person name="Garcia A.C."/>
            <person name="Gardiner A."/>
            <person name="Garfield D.A."/>
            <person name="Garvin B.E."/>
            <person name="Gibson G."/>
            <person name="Gilbert D."/>
            <person name="Gnerre S."/>
            <person name="Godfrey J."/>
            <person name="Good R."/>
            <person name="Gotea V."/>
            <person name="Gravely B."/>
            <person name="Greenberg A.J."/>
            <person name="Griffiths-Jones S."/>
            <person name="Gross S."/>
            <person name="Guigo R."/>
            <person name="Gustafson E.A."/>
            <person name="Haerty W."/>
            <person name="Hahn M.W."/>
            <person name="Halligan D.L."/>
            <person name="Halpern A.L."/>
            <person name="Halter G.M."/>
            <person name="Han M.V."/>
            <person name="Heger A."/>
            <person name="Hillier L."/>
            <person name="Hinrichs A.S."/>
            <person name="Holmes I."/>
            <person name="Hoskins R.A."/>
            <person name="Hubisz M.J."/>
            <person name="Hultmark D."/>
            <person name="Huntley M.A."/>
            <person name="Jaffe D.B."/>
            <person name="Jagadeeshan S."/>
            <person name="Jeck W.R."/>
            <person name="Johnson J."/>
            <person name="Jones C.D."/>
            <person name="Jordan W.C."/>
            <person name="Karpen G.H."/>
            <person name="Kataoka E."/>
            <person name="Keightley P.D."/>
            <person name="Kheradpour P."/>
            <person name="Kirkness E.F."/>
            <person name="Koerich L.B."/>
            <person name="Kristiansen K."/>
            <person name="Kudrna D."/>
            <person name="Kulathinal R.J."/>
            <person name="Kumar S."/>
            <person name="Kwok R."/>
            <person name="Lander E."/>
            <person name="Langley C.H."/>
            <person name="Lapoint R."/>
            <person name="Lazzaro B.P."/>
            <person name="Lee S.J."/>
            <person name="Levesque L."/>
            <person name="Li R."/>
            <person name="Lin C.F."/>
            <person name="Lin M.F."/>
            <person name="Lindblad-Toh K."/>
            <person name="Llopart A."/>
            <person name="Long M."/>
            <person name="Low L."/>
            <person name="Lozovsky E."/>
            <person name="Lu J."/>
            <person name="Luo M."/>
            <person name="Machado C.A."/>
            <person name="Makalowski W."/>
            <person name="Marzo M."/>
            <person name="Matsuda M."/>
            <person name="Matzkin L."/>
            <person name="McAllister B."/>
            <person name="McBride C.S."/>
            <person name="McKernan B."/>
            <person name="McKernan K."/>
            <person name="Mendez-Lago M."/>
            <person name="Minx P."/>
            <person name="Mollenhauer M.U."/>
            <person name="Montooth K."/>
            <person name="Mount S.M."/>
            <person name="Mu X."/>
            <person name="Myers E."/>
            <person name="Negre B."/>
            <person name="Newfeld S."/>
            <person name="Nielsen R."/>
            <person name="Noor M.A."/>
            <person name="O'Grady P."/>
            <person name="Pachter L."/>
            <person name="Papaceit M."/>
            <person name="Parisi M.J."/>
            <person name="Parisi M."/>
            <person name="Parts L."/>
            <person name="Pedersen J.S."/>
            <person name="Pesole G."/>
            <person name="Phillippy A.M."/>
            <person name="Ponting C.P."/>
            <person name="Pop M."/>
            <person name="Porcelli D."/>
            <person name="Powell J.R."/>
            <person name="Prohaska S."/>
            <person name="Pruitt K."/>
            <person name="Puig M."/>
            <person name="Quesneville H."/>
            <person name="Ram K.R."/>
            <person name="Rand D."/>
            <person name="Rasmussen M.D."/>
            <person name="Reed L.K."/>
            <person name="Reenan R."/>
            <person name="Reily A."/>
            <person name="Remington K.A."/>
            <person name="Rieger T.T."/>
            <person name="Ritchie M.G."/>
            <person name="Robin C."/>
            <person name="Rogers Y.H."/>
            <person name="Rohde C."/>
            <person name="Rozas J."/>
            <person name="Rubenfield M.J."/>
            <person name="Ruiz A."/>
            <person name="Russo S."/>
            <person name="Salzberg S.L."/>
            <person name="Sanchez-Gracia A."/>
            <person name="Saranga D.J."/>
            <person name="Sato H."/>
            <person name="Schaeffer S.W."/>
            <person name="Schatz M.C."/>
            <person name="Schlenke T."/>
            <person name="Schwartz R."/>
            <person name="Segarra C."/>
            <person name="Singh R.S."/>
            <person name="Sirot L."/>
            <person name="Sirota M."/>
            <person name="Sisneros N.B."/>
            <person name="Smith C.D."/>
            <person name="Smith T.F."/>
            <person name="Spieth J."/>
            <person name="Stage D.E."/>
            <person name="Stark A."/>
            <person name="Stephan W."/>
            <person name="Strausberg R.L."/>
            <person name="Strempel S."/>
            <person name="Sturgill D."/>
            <person name="Sutton G."/>
            <person name="Sutton G.G."/>
            <person name="Tao W."/>
            <person name="Teichmann S."/>
            <person name="Tobari Y.N."/>
            <person name="Tomimura Y."/>
            <person name="Tsolas J.M."/>
            <person name="Valente V.L."/>
            <person name="Venter E."/>
            <person name="Venter J.C."/>
            <person name="Vicario S."/>
            <person name="Vieira F.G."/>
            <person name="Vilella A.J."/>
            <person name="Villasante A."/>
            <person name="Walenz B."/>
            <person name="Wang J."/>
            <person name="Wasserman M."/>
            <person name="Watts T."/>
            <person name="Wilson D."/>
            <person name="Wilson R.K."/>
            <person name="Wing R.A."/>
            <person name="Wolfner M.F."/>
            <person name="Wong A."/>
            <person name="Wong G.K."/>
            <person name="Wu C.I."/>
            <person name="Wu G."/>
            <person name="Yamamoto D."/>
            <person name="Yang H.P."/>
            <person name="Yang S.P."/>
            <person name="Yorke J.A."/>
            <person name="Yoshida K."/>
            <person name="Zdobnov E."/>
            <person name="Zhang P."/>
            <person name="Zhang Y."/>
            <person name="Zimin A.V."/>
            <person name="Baldwin J."/>
            <person name="Abdouelleil A."/>
            <person name="Abdulkadir J."/>
            <person name="Abebe A."/>
            <person name="Abera B."/>
            <person name="Abreu J."/>
            <person name="Acer S.C."/>
            <person name="Aftuck L."/>
            <person name="Alexander A."/>
            <person name="An P."/>
            <person name="Anderson E."/>
            <person name="Anderson S."/>
            <person name="Arachi H."/>
            <person name="Azer M."/>
            <person name="Bachantsang P."/>
            <person name="Barry A."/>
            <person name="Bayul T."/>
            <person name="Berlin A."/>
            <person name="Bessette D."/>
            <person name="Bloom T."/>
            <person name="Blye J."/>
            <person name="Boguslavskiy L."/>
            <person name="Bonnet C."/>
            <person name="Boukhgalter B."/>
            <person name="Bourzgui I."/>
            <person name="Brown A."/>
            <person name="Cahill P."/>
            <person name="Channer S."/>
            <person name="Cheshatsang Y."/>
            <person name="Chuda L."/>
            <person name="Citroen M."/>
            <person name="Collymore A."/>
            <person name="Cooke P."/>
            <person name="Costello M."/>
            <person name="D'Aco K."/>
            <person name="Daza R."/>
            <person name="De Haan G."/>
            <person name="DeGray S."/>
            <person name="DeMaso C."/>
            <person name="Dhargay N."/>
            <person name="Dooley K."/>
            <person name="Dooley E."/>
            <person name="Doricent M."/>
            <person name="Dorje P."/>
            <person name="Dorjee K."/>
            <person name="Dupes A."/>
            <person name="Elong R."/>
            <person name="Falk J."/>
            <person name="Farina A."/>
            <person name="Faro S."/>
            <person name="Ferguson D."/>
            <person name="Fisher S."/>
            <person name="Foley C.D."/>
            <person name="Franke A."/>
            <person name="Friedrich D."/>
            <person name="Gadbois L."/>
            <person name="Gearin G."/>
            <person name="Gearin C.R."/>
            <person name="Giannoukos G."/>
            <person name="Goode T."/>
            <person name="Graham J."/>
            <person name="Grandbois E."/>
            <person name="Grewal S."/>
            <person name="Gyaltsen K."/>
            <person name="Hafez N."/>
            <person name="Hagos B."/>
            <person name="Hall J."/>
            <person name="Henson C."/>
            <person name="Hollinger A."/>
            <person name="Honan T."/>
            <person name="Huard M.D."/>
            <person name="Hughes L."/>
            <person name="Hurhula B."/>
            <person name="Husby M.E."/>
            <person name="Kamat A."/>
            <person name="Kanga B."/>
            <person name="Kashin S."/>
            <person name="Khazanovich D."/>
            <person name="Kisner P."/>
            <person name="Lance K."/>
            <person name="Lara M."/>
            <person name="Lee W."/>
            <person name="Lennon N."/>
            <person name="Letendre F."/>
            <person name="LeVine R."/>
            <person name="Lipovsky A."/>
            <person name="Liu X."/>
            <person name="Liu J."/>
            <person name="Liu S."/>
            <person name="Lokyitsang T."/>
            <person name="Lokyitsang Y."/>
            <person name="Lubonja R."/>
            <person name="Lui A."/>
            <person name="MacDonald P."/>
            <person name="Magnisalis V."/>
            <person name="Maru K."/>
            <person name="Matthews C."/>
            <person name="McCusker W."/>
            <person name="McDonough S."/>
            <person name="Mehta T."/>
            <person name="Meldrim J."/>
            <person name="Meneus L."/>
            <person name="Mihai O."/>
            <person name="Mihalev A."/>
            <person name="Mihova T."/>
            <person name="Mittelman R."/>
            <person name="Mlenga V."/>
            <person name="Montmayeur A."/>
            <person name="Mulrain L."/>
            <person name="Navidi A."/>
            <person name="Naylor J."/>
            <person name="Negash T."/>
            <person name="Nguyen T."/>
            <person name="Nguyen N."/>
            <person name="Nicol R."/>
            <person name="Norbu C."/>
            <person name="Norbu N."/>
            <person name="Novod N."/>
            <person name="O'Neill B."/>
            <person name="Osman S."/>
            <person name="Markiewicz E."/>
            <person name="Oyono O.L."/>
            <person name="Patti C."/>
            <person name="Phunkhang P."/>
            <person name="Pierre F."/>
            <person name="Priest M."/>
            <person name="Raghuraman S."/>
            <person name="Rege F."/>
            <person name="Reyes R."/>
            <person name="Rise C."/>
            <person name="Rogov P."/>
            <person name="Ross K."/>
            <person name="Ryan E."/>
            <person name="Settipalli S."/>
            <person name="Shea T."/>
            <person name="Sherpa N."/>
            <person name="Shi L."/>
            <person name="Shih D."/>
            <person name="Sparrow T."/>
            <person name="Spaulding J."/>
            <person name="Stalker J."/>
            <person name="Stange-Thomann N."/>
            <person name="Stavropoulos S."/>
            <person name="Stone C."/>
            <person name="Strader C."/>
            <person name="Tesfaye S."/>
            <person name="Thomson T."/>
            <person name="Thoulutsang Y."/>
            <person name="Thoulutsang D."/>
            <person name="Topham K."/>
            <person name="Topping I."/>
            <person name="Tsamla T."/>
            <person name="Vassiliev H."/>
            <person name="Vo A."/>
            <person name="Wangchuk T."/>
            <person name="Wangdi T."/>
            <person name="Weiand M."/>
            <person name="Wilkinson J."/>
            <person name="Wilson A."/>
            <person name="Yadav S."/>
            <person name="Young G."/>
            <person name="Yu Q."/>
            <person name="Zembek L."/>
            <person name="Zhong D."/>
            <person name="Zimmer A."/>
            <person name="Zwirko Z."/>
            <person name="Jaffe D.B."/>
            <person name="Alvarez P."/>
            <person name="Brockman W."/>
            <person name="Butler J."/>
            <person name="Chin C."/>
            <person name="Gnerre S."/>
            <person name="Grabherr M."/>
            <person name="Kleber M."/>
            <person name="Mauceli E."/>
            <person name="MacCallum I."/>
        </authorList>
    </citation>
    <scope>NUCLEOTIDE SEQUENCE [LARGE SCALE GENOMIC DNA]</scope>
    <source>
        <strain evidence="5">Tucson 14024-0371.13</strain>
    </source>
</reference>
<dbReference type="HOGENOM" id="CLU_691290_0_0_1"/>
<dbReference type="OrthoDB" id="8068829at2759"/>
<dbReference type="GO" id="GO:0016020">
    <property type="term" value="C:membrane"/>
    <property type="evidence" value="ECO:0007669"/>
    <property type="project" value="EnsemblMetazoa"/>
</dbReference>
<dbReference type="GO" id="GO:0005635">
    <property type="term" value="C:nuclear envelope"/>
    <property type="evidence" value="ECO:0007669"/>
    <property type="project" value="EnsemblMetazoa"/>
</dbReference>
<gene>
    <name evidence="4" type="primary">Dana\GF16530</name>
    <name evidence="4" type="synonym">dana_GLEANR_17799</name>
    <name evidence="4" type="ORF">GF16530</name>
</gene>
<dbReference type="Proteomes" id="UP000007801">
    <property type="component" value="Unassembled WGS sequence"/>
</dbReference>
<dbReference type="Gene3D" id="1.10.720.40">
    <property type="match status" value="1"/>
</dbReference>
<dbReference type="FunCoup" id="B3M2H1">
    <property type="interactions" value="112"/>
</dbReference>
<dbReference type="InParanoid" id="B3M2H1"/>
<dbReference type="AlphaFoldDB" id="B3M2H1"/>
<evidence type="ECO:0000256" key="2">
    <source>
        <dbReference type="SAM" id="Phobius"/>
    </source>
</evidence>
<dbReference type="GO" id="GO:0005737">
    <property type="term" value="C:cytoplasm"/>
    <property type="evidence" value="ECO:0007669"/>
    <property type="project" value="EnsemblMetazoa"/>
</dbReference>
<accession>B3M2H1</accession>